<reference evidence="3 4" key="1">
    <citation type="submission" date="2022-04" db="EMBL/GenBank/DDBJ databases">
        <title>Positive selection, recombination, and allopatry shape intraspecific diversity of widespread and dominant cyanobacteria.</title>
        <authorList>
            <person name="Wei J."/>
            <person name="Shu W."/>
            <person name="Hu C."/>
        </authorList>
    </citation>
    <scope>NUCLEOTIDE SEQUENCE [LARGE SCALE GENOMIC DNA]</scope>
    <source>
        <strain evidence="3 4">GB2-A4</strain>
    </source>
</reference>
<dbReference type="SUPFAM" id="SSF52499">
    <property type="entry name" value="Isochorismatase-like hydrolases"/>
    <property type="match status" value="1"/>
</dbReference>
<evidence type="ECO:0000313" key="4">
    <source>
        <dbReference type="Proteomes" id="UP001464891"/>
    </source>
</evidence>
<feature type="domain" description="Isochorismatase-like" evidence="2">
    <location>
        <begin position="10"/>
        <end position="175"/>
    </location>
</feature>
<accession>A0ABV0JAX4</accession>
<name>A0ABV0JAX4_9CYAN</name>
<dbReference type="CDD" id="cd00431">
    <property type="entry name" value="cysteine_hydrolases"/>
    <property type="match status" value="1"/>
</dbReference>
<dbReference type="EMBL" id="JAMPKM010000011">
    <property type="protein sequence ID" value="MEP0818921.1"/>
    <property type="molecule type" value="Genomic_DNA"/>
</dbReference>
<dbReference type="Gene3D" id="3.40.50.850">
    <property type="entry name" value="Isochorismatase-like"/>
    <property type="match status" value="1"/>
</dbReference>
<sequence>MTLQFNPQTTALICIDFQTGVFTGEGGLPHVGTTEVLPKAKQVLAAARAAKMPIIHFKEIHRKEMVDFGRELDGAEPIHCLETWPSTDYYCELAPIEGEFAIGKRRYSCFFGTDLEILLRGLKVDTLILMGTMTNVCVHYTAAEAHHRDYHFHVIEDCCAGSDWEAHWAALKAMAYLQRSARIKHDEFIQAARSTSPTAIA</sequence>
<evidence type="ECO:0000256" key="1">
    <source>
        <dbReference type="ARBA" id="ARBA00022801"/>
    </source>
</evidence>
<dbReference type="InterPro" id="IPR000868">
    <property type="entry name" value="Isochorismatase-like_dom"/>
</dbReference>
<proteinExistence type="predicted"/>
<dbReference type="Proteomes" id="UP001464891">
    <property type="component" value="Unassembled WGS sequence"/>
</dbReference>
<keyword evidence="4" id="KW-1185">Reference proteome</keyword>
<protein>
    <submittedName>
        <fullName evidence="3">Cysteine hydrolase</fullName>
    </submittedName>
</protein>
<dbReference type="InterPro" id="IPR050272">
    <property type="entry name" value="Isochorismatase-like_hydrls"/>
</dbReference>
<keyword evidence="1 3" id="KW-0378">Hydrolase</keyword>
<evidence type="ECO:0000259" key="2">
    <source>
        <dbReference type="Pfam" id="PF00857"/>
    </source>
</evidence>
<dbReference type="RefSeq" id="WP_190437546.1">
    <property type="nucleotide sequence ID" value="NZ_JAMPKM010000011.1"/>
</dbReference>
<organism evidence="3 4">
    <name type="scientific">Trichocoleus desertorum GB2-A4</name>
    <dbReference type="NCBI Taxonomy" id="2933944"/>
    <lineage>
        <taxon>Bacteria</taxon>
        <taxon>Bacillati</taxon>
        <taxon>Cyanobacteriota</taxon>
        <taxon>Cyanophyceae</taxon>
        <taxon>Leptolyngbyales</taxon>
        <taxon>Trichocoleusaceae</taxon>
        <taxon>Trichocoleus</taxon>
    </lineage>
</organism>
<evidence type="ECO:0000313" key="3">
    <source>
        <dbReference type="EMBL" id="MEP0818921.1"/>
    </source>
</evidence>
<dbReference type="Pfam" id="PF00857">
    <property type="entry name" value="Isochorismatase"/>
    <property type="match status" value="1"/>
</dbReference>
<dbReference type="InterPro" id="IPR036380">
    <property type="entry name" value="Isochorismatase-like_sf"/>
</dbReference>
<dbReference type="GO" id="GO:0016787">
    <property type="term" value="F:hydrolase activity"/>
    <property type="evidence" value="ECO:0007669"/>
    <property type="project" value="UniProtKB-KW"/>
</dbReference>
<gene>
    <name evidence="3" type="ORF">NC998_17625</name>
</gene>
<comment type="caution">
    <text evidence="3">The sequence shown here is derived from an EMBL/GenBank/DDBJ whole genome shotgun (WGS) entry which is preliminary data.</text>
</comment>
<dbReference type="PANTHER" id="PTHR43540">
    <property type="entry name" value="PEROXYUREIDOACRYLATE/UREIDOACRYLATE AMIDOHYDROLASE-RELATED"/>
    <property type="match status" value="1"/>
</dbReference>